<dbReference type="Proteomes" id="UP000197277">
    <property type="component" value="Unassembled WGS sequence"/>
</dbReference>
<accession>A0A246FFP6</accession>
<dbReference type="AlphaFoldDB" id="A0A246FFP6"/>
<keyword evidence="3" id="KW-1185">Reference proteome</keyword>
<evidence type="ECO:0000313" key="2">
    <source>
        <dbReference type="EMBL" id="OWP61344.1"/>
    </source>
</evidence>
<protein>
    <submittedName>
        <fullName evidence="2">Uncharacterized protein</fullName>
    </submittedName>
</protein>
<evidence type="ECO:0000256" key="1">
    <source>
        <dbReference type="SAM" id="SignalP"/>
    </source>
</evidence>
<dbReference type="EMBL" id="NIRR01000083">
    <property type="protein sequence ID" value="OWP61344.1"/>
    <property type="molecule type" value="Genomic_DNA"/>
</dbReference>
<sequence length="175" mass="19272">MKQLLFVWMCLAWYFDAMAQSTAPLPLRPAFINVNAAAHGIPAYDTVARPGIQQIPGRMAYVGPYLVWVSGAGEVASHAVADRDASSFAYSPSNAWGFADFTRCSSVHSTKIVFVSITDGYLQPMRYTVVELSLDRQAMVRHYRSRSPVCATYSADGTHIVVDEQGRQQTVPSAY</sequence>
<name>A0A246FFP6_9BACT</name>
<gene>
    <name evidence="2" type="ORF">CDA63_19935</name>
</gene>
<feature type="signal peptide" evidence="1">
    <location>
        <begin position="1"/>
        <end position="19"/>
    </location>
</feature>
<evidence type="ECO:0000313" key="3">
    <source>
        <dbReference type="Proteomes" id="UP000197277"/>
    </source>
</evidence>
<comment type="caution">
    <text evidence="2">The sequence shown here is derived from an EMBL/GenBank/DDBJ whole genome shotgun (WGS) entry which is preliminary data.</text>
</comment>
<keyword evidence="1" id="KW-0732">Signal</keyword>
<proteinExistence type="predicted"/>
<reference evidence="2 3" key="1">
    <citation type="submission" date="2017-06" db="EMBL/GenBank/DDBJ databases">
        <title>Hymenobacter amundsenii sp. nov. isolated from regoliths in Antarctica.</title>
        <authorList>
            <person name="Sedlacek I."/>
            <person name="Kralova S."/>
            <person name="Pantucek R."/>
            <person name="Svec P."/>
            <person name="Holochova P."/>
            <person name="Stankova E."/>
            <person name="Vrbovska V."/>
            <person name="Busse H.-J."/>
        </authorList>
    </citation>
    <scope>NUCLEOTIDE SEQUENCE [LARGE SCALE GENOMIC DNA]</scope>
    <source>
        <strain evidence="2 3">CCM 8682</strain>
    </source>
</reference>
<feature type="chain" id="PRO_5012015249" evidence="1">
    <location>
        <begin position="20"/>
        <end position="175"/>
    </location>
</feature>
<organism evidence="2 3">
    <name type="scientific">Hymenobacter amundsenii</name>
    <dbReference type="NCBI Taxonomy" id="2006685"/>
    <lineage>
        <taxon>Bacteria</taxon>
        <taxon>Pseudomonadati</taxon>
        <taxon>Bacteroidota</taxon>
        <taxon>Cytophagia</taxon>
        <taxon>Cytophagales</taxon>
        <taxon>Hymenobacteraceae</taxon>
        <taxon>Hymenobacter</taxon>
    </lineage>
</organism>